<feature type="compositionally biased region" description="Basic and acidic residues" evidence="1">
    <location>
        <begin position="316"/>
        <end position="325"/>
    </location>
</feature>
<proteinExistence type="predicted"/>
<dbReference type="Proteomes" id="UP000823674">
    <property type="component" value="Chromosome A01"/>
</dbReference>
<protein>
    <recommendedName>
        <fullName evidence="2">Zinc knuckle CX2CX4HX4C domain-containing protein</fullName>
    </recommendedName>
</protein>
<evidence type="ECO:0000313" key="3">
    <source>
        <dbReference type="EMBL" id="KAG5414838.1"/>
    </source>
</evidence>
<keyword evidence="4" id="KW-1185">Reference proteome</keyword>
<sequence>MSKSTSRMGRDGSSSSAREGPKALGTKLAVYAKSDRIQISVNNDKPLQFERTVGFPNGDTGRVNFLYVGLHRYCFTCKMISHDENSCPELTEEQREHKRLQRLTANNHGSQRQLLPPGADYDRRSNGKRPRSPTLELSRSHLPGYEVDQSRKRGVEHRKYGSPQRSGDNATGRNKPRSPRDSPLRQAVWNRLERQAPLHRTRGNVSNSDYLYPGRKYGVKDQYHENAEGGRSSKRTRSFKDSRMQEWRPRESQTPNINRSQNTRDDRAYLPRATSYENQTPRRVEQDREDSQRTISEQPGAMVSRENPRSGHLVLHKNETEEEKRRRLKGKGIMNAADRTPLSKDKAAASSAILIGRNTIIIREPTDGISSQQNPQGSYQRRDSRVIRRLEEGEIQNVEFLPSLSILPSHGNNLTAHVTTDVGENGMLTEEQANLFPMTEEEEAEVDKMVSESDGVMMDENMMENDDLLVDEPGFNAEKIDAISQLSPMNIQEDFTEERGVKNHEQTDVEMVHVPNKTTENRGGHYQNRLELSSEGLEPTRGPLKKKLATNSEEGDEWLVAQEVTKVAKERERPQSMEQEEINRLHKPRCQVDASWAINQSTFGGGLILEMEDGSTFTGSLGSRQVPSPLHAEFRTLLWAMSYTLRMSYNKMHFESDCLQM</sequence>
<feature type="compositionally biased region" description="Polar residues" evidence="1">
    <location>
        <begin position="1"/>
        <end position="17"/>
    </location>
</feature>
<feature type="compositionally biased region" description="Polar residues" evidence="1">
    <location>
        <begin position="163"/>
        <end position="172"/>
    </location>
</feature>
<name>A0ABQ7NVJ1_BRACM</name>
<evidence type="ECO:0000313" key="4">
    <source>
        <dbReference type="Proteomes" id="UP000823674"/>
    </source>
</evidence>
<feature type="region of interest" description="Disordered" evidence="1">
    <location>
        <begin position="102"/>
        <end position="329"/>
    </location>
</feature>
<accession>A0ABQ7NVJ1</accession>
<feature type="domain" description="Zinc knuckle CX2CX4HX4C" evidence="2">
    <location>
        <begin position="45"/>
        <end position="88"/>
    </location>
</feature>
<feature type="region of interest" description="Disordered" evidence="1">
    <location>
        <begin position="1"/>
        <end position="22"/>
    </location>
</feature>
<feature type="non-terminal residue" evidence="3">
    <location>
        <position position="661"/>
    </location>
</feature>
<comment type="caution">
    <text evidence="3">The sequence shown here is derived from an EMBL/GenBank/DDBJ whole genome shotgun (WGS) entry which is preliminary data.</text>
</comment>
<dbReference type="EMBL" id="JADBGQ010000001">
    <property type="protein sequence ID" value="KAG5414838.1"/>
    <property type="molecule type" value="Genomic_DNA"/>
</dbReference>
<feature type="compositionally biased region" description="Basic and acidic residues" evidence="1">
    <location>
        <begin position="218"/>
        <end position="228"/>
    </location>
</feature>
<feature type="compositionally biased region" description="Polar residues" evidence="1">
    <location>
        <begin position="252"/>
        <end position="261"/>
    </location>
</feature>
<gene>
    <name evidence="3" type="primary">A01p035750.1_BraROA</name>
    <name evidence="3" type="ORF">IGI04_002405</name>
</gene>
<dbReference type="InterPro" id="IPR025836">
    <property type="entry name" value="Zn_knuckle_CX2CX4HX4C"/>
</dbReference>
<feature type="compositionally biased region" description="Polar residues" evidence="1">
    <location>
        <begin position="103"/>
        <end position="113"/>
    </location>
</feature>
<organism evidence="3 4">
    <name type="scientific">Brassica rapa subsp. trilocularis</name>
    <dbReference type="NCBI Taxonomy" id="1813537"/>
    <lineage>
        <taxon>Eukaryota</taxon>
        <taxon>Viridiplantae</taxon>
        <taxon>Streptophyta</taxon>
        <taxon>Embryophyta</taxon>
        <taxon>Tracheophyta</taxon>
        <taxon>Spermatophyta</taxon>
        <taxon>Magnoliopsida</taxon>
        <taxon>eudicotyledons</taxon>
        <taxon>Gunneridae</taxon>
        <taxon>Pentapetalae</taxon>
        <taxon>rosids</taxon>
        <taxon>malvids</taxon>
        <taxon>Brassicales</taxon>
        <taxon>Brassicaceae</taxon>
        <taxon>Brassiceae</taxon>
        <taxon>Brassica</taxon>
    </lineage>
</organism>
<feature type="compositionally biased region" description="Basic and acidic residues" evidence="1">
    <location>
        <begin position="238"/>
        <end position="251"/>
    </location>
</feature>
<dbReference type="Pfam" id="PF14392">
    <property type="entry name" value="zf-CCHC_4"/>
    <property type="match status" value="1"/>
</dbReference>
<evidence type="ECO:0000259" key="2">
    <source>
        <dbReference type="Pfam" id="PF14392"/>
    </source>
</evidence>
<evidence type="ECO:0000256" key="1">
    <source>
        <dbReference type="SAM" id="MobiDB-lite"/>
    </source>
</evidence>
<feature type="compositionally biased region" description="Basic and acidic residues" evidence="1">
    <location>
        <begin position="280"/>
        <end position="292"/>
    </location>
</feature>
<reference evidence="3 4" key="1">
    <citation type="submission" date="2021-03" db="EMBL/GenBank/DDBJ databases">
        <authorList>
            <person name="King G.J."/>
            <person name="Bancroft I."/>
            <person name="Baten A."/>
            <person name="Bloomfield J."/>
            <person name="Borpatragohain P."/>
            <person name="He Z."/>
            <person name="Irish N."/>
            <person name="Irwin J."/>
            <person name="Liu K."/>
            <person name="Mauleon R.P."/>
            <person name="Moore J."/>
            <person name="Morris R."/>
            <person name="Ostergaard L."/>
            <person name="Wang B."/>
            <person name="Wells R."/>
        </authorList>
    </citation>
    <scope>NUCLEOTIDE SEQUENCE [LARGE SCALE GENOMIC DNA]</scope>
    <source>
        <strain evidence="3">R-o-18</strain>
        <tissue evidence="3">Leaf</tissue>
    </source>
</reference>
<feature type="compositionally biased region" description="Basic and acidic residues" evidence="1">
    <location>
        <begin position="148"/>
        <end position="159"/>
    </location>
</feature>